<evidence type="ECO:0000313" key="2">
    <source>
        <dbReference type="EMBL" id="MDQ0157539.1"/>
    </source>
</evidence>
<dbReference type="SUPFAM" id="SSF56037">
    <property type="entry name" value="PheT/TilS domain"/>
    <property type="match status" value="1"/>
</dbReference>
<dbReference type="SMART" id="SM00873">
    <property type="entry name" value="B3_4"/>
    <property type="match status" value="1"/>
</dbReference>
<dbReference type="InterPro" id="IPR020825">
    <property type="entry name" value="Phe-tRNA_synthase-like_B3/B4"/>
</dbReference>
<name>A0ABT9V997_9BACL</name>
<protein>
    <submittedName>
        <fullName evidence="2">DNA/RNA-binding domain of Phe-tRNA-synthetase-like protein</fullName>
    </submittedName>
</protein>
<feature type="domain" description="B3/B4 tRNA-binding" evidence="1">
    <location>
        <begin position="62"/>
        <end position="212"/>
    </location>
</feature>
<keyword evidence="3" id="KW-1185">Reference proteome</keyword>
<dbReference type="PANTHER" id="PTHR39209:SF2">
    <property type="entry name" value="CYTOPLASMIC PROTEIN"/>
    <property type="match status" value="1"/>
</dbReference>
<reference evidence="2 3" key="1">
    <citation type="submission" date="2023-07" db="EMBL/GenBank/DDBJ databases">
        <title>Genomic Encyclopedia of Type Strains, Phase IV (KMG-IV): sequencing the most valuable type-strain genomes for metagenomic binning, comparative biology and taxonomic classification.</title>
        <authorList>
            <person name="Goeker M."/>
        </authorList>
    </citation>
    <scope>NUCLEOTIDE SEQUENCE [LARGE SCALE GENOMIC DNA]</scope>
    <source>
        <strain evidence="2 3">DSM 23948</strain>
    </source>
</reference>
<evidence type="ECO:0000259" key="1">
    <source>
        <dbReference type="SMART" id="SM00873"/>
    </source>
</evidence>
<accession>A0ABT9V997</accession>
<dbReference type="InterPro" id="IPR005146">
    <property type="entry name" value="B3/B4_tRNA-bd"/>
</dbReference>
<dbReference type="Proteomes" id="UP001231362">
    <property type="component" value="Unassembled WGS sequence"/>
</dbReference>
<organism evidence="2 3">
    <name type="scientific">Anoxybacillus andreesenii</name>
    <dbReference type="NCBI Taxonomy" id="1325932"/>
    <lineage>
        <taxon>Bacteria</taxon>
        <taxon>Bacillati</taxon>
        <taxon>Bacillota</taxon>
        <taxon>Bacilli</taxon>
        <taxon>Bacillales</taxon>
        <taxon>Anoxybacillaceae</taxon>
        <taxon>Anoxybacillus</taxon>
    </lineage>
</organism>
<dbReference type="Gene3D" id="3.50.40.10">
    <property type="entry name" value="Phenylalanyl-trna Synthetase, Chain B, domain 3"/>
    <property type="match status" value="1"/>
</dbReference>
<gene>
    <name evidence="2" type="ORF">J2S07_003883</name>
</gene>
<dbReference type="Pfam" id="PF03483">
    <property type="entry name" value="B3_4"/>
    <property type="match status" value="1"/>
</dbReference>
<dbReference type="RefSeq" id="WP_307151993.1">
    <property type="nucleotide sequence ID" value="NZ_JAUSTU010000030.1"/>
</dbReference>
<dbReference type="PANTHER" id="PTHR39209">
    <property type="match status" value="1"/>
</dbReference>
<comment type="caution">
    <text evidence="2">The sequence shown here is derived from an EMBL/GenBank/DDBJ whole genome shotgun (WGS) entry which is preliminary data.</text>
</comment>
<dbReference type="EMBL" id="JAUSTU010000030">
    <property type="protein sequence ID" value="MDQ0157539.1"/>
    <property type="molecule type" value="Genomic_DNA"/>
</dbReference>
<evidence type="ECO:0000313" key="3">
    <source>
        <dbReference type="Proteomes" id="UP001231362"/>
    </source>
</evidence>
<proteinExistence type="predicted"/>
<sequence>MEFNLSPQLCATIPNFKIGLINYRNIEIGAAPEMLKGRLQLFQESLFFELEDKNVTDYEGIREWRAIFKKTGKDPNRYRPSVEALYRRVKKQQFLHSVNSATDLNNFFSLQYEIPLGIYDLVQLSGDVSMRLGAEGEEYSGLNGRVNNLHNLILTADEQGPFGSPFVDSNRSAVSESTKNALQIVYLKPSMDTAEAEKMVHSLMNMFTQIHGGEAHFKVIEGNY</sequence>